<name>A0AAN7CKM0_9PEZI</name>
<dbReference type="InterPro" id="IPR036861">
    <property type="entry name" value="Endochitinase-like_sf"/>
</dbReference>
<keyword evidence="4" id="KW-1185">Reference proteome</keyword>
<feature type="chain" id="PRO_5043047771" description="Carbohydrate-binding module family 18 protein" evidence="2">
    <location>
        <begin position="27"/>
        <end position="447"/>
    </location>
</feature>
<keyword evidence="1" id="KW-0147">Chitin-binding</keyword>
<evidence type="ECO:0008006" key="5">
    <source>
        <dbReference type="Google" id="ProtNLM"/>
    </source>
</evidence>
<evidence type="ECO:0000313" key="4">
    <source>
        <dbReference type="Proteomes" id="UP001303647"/>
    </source>
</evidence>
<sequence>MMSLHRNGALRRAVLFLSLVPSFVSAQDQADCQPYRWGSSGLKMRQDDPADPLPTQGTPIPVTVGEINCRYWTTTPAEVNYYTCSRMTQRYDISNDVLFNLNSSLARDCSNVEPETAYCVRGSLRAFDGKYGRPNNNATCLGTDKQCCNSQTWTCGDSEADCAPGRCYEGACDGDLIYSTDRTCGQEYGSRSYAGRWGDCCSIDGRCSTGPAHCGLFTCQEGDCDIWKEDQQPEGTPWAPNGFCGGAEGYRCWPDWGRCCNVNGVCGENPANCYVERGCQPAFGICASNSTTDPTTTSSTTSTSTATSPLPVLTDACRDRVGAGGLAGLCSWTCNPSPASRCCATLRARMRPTTARRGVCTRVPYTTTPGGEGTACVQGVGEGGKAGLCSYSWRFGHCPVASGCTCTLYGQPIAEPPVLGTPGKPAPGITDGGCNHGYCPPEVCVYA</sequence>
<dbReference type="GO" id="GO:0008061">
    <property type="term" value="F:chitin binding"/>
    <property type="evidence" value="ECO:0007669"/>
    <property type="project" value="UniProtKB-KW"/>
</dbReference>
<keyword evidence="2" id="KW-0732">Signal</keyword>
<organism evidence="3 4">
    <name type="scientific">Corynascus novoguineensis</name>
    <dbReference type="NCBI Taxonomy" id="1126955"/>
    <lineage>
        <taxon>Eukaryota</taxon>
        <taxon>Fungi</taxon>
        <taxon>Dikarya</taxon>
        <taxon>Ascomycota</taxon>
        <taxon>Pezizomycotina</taxon>
        <taxon>Sordariomycetes</taxon>
        <taxon>Sordariomycetidae</taxon>
        <taxon>Sordariales</taxon>
        <taxon>Chaetomiaceae</taxon>
        <taxon>Corynascus</taxon>
    </lineage>
</organism>
<proteinExistence type="predicted"/>
<evidence type="ECO:0000256" key="1">
    <source>
        <dbReference type="ARBA" id="ARBA00022669"/>
    </source>
</evidence>
<reference evidence="3" key="2">
    <citation type="submission" date="2023-05" db="EMBL/GenBank/DDBJ databases">
        <authorList>
            <consortium name="Lawrence Berkeley National Laboratory"/>
            <person name="Steindorff A."/>
            <person name="Hensen N."/>
            <person name="Bonometti L."/>
            <person name="Westerberg I."/>
            <person name="Brannstrom I.O."/>
            <person name="Guillou S."/>
            <person name="Cros-Aarteil S."/>
            <person name="Calhoun S."/>
            <person name="Haridas S."/>
            <person name="Kuo A."/>
            <person name="Mondo S."/>
            <person name="Pangilinan J."/>
            <person name="Riley R."/>
            <person name="Labutti K."/>
            <person name="Andreopoulos B."/>
            <person name="Lipzen A."/>
            <person name="Chen C."/>
            <person name="Yanf M."/>
            <person name="Daum C."/>
            <person name="Ng V."/>
            <person name="Clum A."/>
            <person name="Ohm R."/>
            <person name="Martin F."/>
            <person name="Silar P."/>
            <person name="Natvig D."/>
            <person name="Lalanne C."/>
            <person name="Gautier V."/>
            <person name="Ament-Velasquez S.L."/>
            <person name="Kruys A."/>
            <person name="Hutchinson M.I."/>
            <person name="Powell A.J."/>
            <person name="Barry K."/>
            <person name="Miller A.N."/>
            <person name="Grigoriev I.V."/>
            <person name="Debuchy R."/>
            <person name="Gladieux P."/>
            <person name="Thoren M.H."/>
            <person name="Johannesson H."/>
        </authorList>
    </citation>
    <scope>NUCLEOTIDE SEQUENCE</scope>
    <source>
        <strain evidence="3">CBS 359.72</strain>
    </source>
</reference>
<dbReference type="AlphaFoldDB" id="A0AAN7CKM0"/>
<feature type="signal peptide" evidence="2">
    <location>
        <begin position="1"/>
        <end position="26"/>
    </location>
</feature>
<dbReference type="EMBL" id="MU857776">
    <property type="protein sequence ID" value="KAK4243853.1"/>
    <property type="molecule type" value="Genomic_DNA"/>
</dbReference>
<accession>A0AAN7CKM0</accession>
<dbReference type="Gene3D" id="3.30.60.10">
    <property type="entry name" value="Endochitinase-like"/>
    <property type="match status" value="1"/>
</dbReference>
<gene>
    <name evidence="3" type="ORF">C7999DRAFT_44412</name>
</gene>
<comment type="caution">
    <text evidence="3">The sequence shown here is derived from an EMBL/GenBank/DDBJ whole genome shotgun (WGS) entry which is preliminary data.</text>
</comment>
<dbReference type="Proteomes" id="UP001303647">
    <property type="component" value="Unassembled WGS sequence"/>
</dbReference>
<evidence type="ECO:0000256" key="2">
    <source>
        <dbReference type="SAM" id="SignalP"/>
    </source>
</evidence>
<reference evidence="3" key="1">
    <citation type="journal article" date="2023" name="Mol. Phylogenet. Evol.">
        <title>Genome-scale phylogeny and comparative genomics of the fungal order Sordariales.</title>
        <authorList>
            <person name="Hensen N."/>
            <person name="Bonometti L."/>
            <person name="Westerberg I."/>
            <person name="Brannstrom I.O."/>
            <person name="Guillou S."/>
            <person name="Cros-Aarteil S."/>
            <person name="Calhoun S."/>
            <person name="Haridas S."/>
            <person name="Kuo A."/>
            <person name="Mondo S."/>
            <person name="Pangilinan J."/>
            <person name="Riley R."/>
            <person name="LaButti K."/>
            <person name="Andreopoulos B."/>
            <person name="Lipzen A."/>
            <person name="Chen C."/>
            <person name="Yan M."/>
            <person name="Daum C."/>
            <person name="Ng V."/>
            <person name="Clum A."/>
            <person name="Steindorff A."/>
            <person name="Ohm R.A."/>
            <person name="Martin F."/>
            <person name="Silar P."/>
            <person name="Natvig D.O."/>
            <person name="Lalanne C."/>
            <person name="Gautier V."/>
            <person name="Ament-Velasquez S.L."/>
            <person name="Kruys A."/>
            <person name="Hutchinson M.I."/>
            <person name="Powell A.J."/>
            <person name="Barry K."/>
            <person name="Miller A.N."/>
            <person name="Grigoriev I.V."/>
            <person name="Debuchy R."/>
            <person name="Gladieux P."/>
            <person name="Hiltunen Thoren M."/>
            <person name="Johannesson H."/>
        </authorList>
    </citation>
    <scope>NUCLEOTIDE SEQUENCE</scope>
    <source>
        <strain evidence="3">CBS 359.72</strain>
    </source>
</reference>
<protein>
    <recommendedName>
        <fullName evidence="5">Carbohydrate-binding module family 18 protein</fullName>
    </recommendedName>
</protein>
<evidence type="ECO:0000313" key="3">
    <source>
        <dbReference type="EMBL" id="KAK4243853.1"/>
    </source>
</evidence>